<keyword evidence="9" id="KW-0067">ATP-binding</keyword>
<dbReference type="PROSITE" id="PS51473">
    <property type="entry name" value="GNK2"/>
    <property type="match status" value="1"/>
</dbReference>
<dbReference type="SUPFAM" id="SSF56112">
    <property type="entry name" value="Protein kinase-like (PK-like)"/>
    <property type="match status" value="1"/>
</dbReference>
<evidence type="ECO:0000256" key="12">
    <source>
        <dbReference type="ARBA" id="ARBA00023180"/>
    </source>
</evidence>
<dbReference type="PANTHER" id="PTHR27002:SF1073">
    <property type="entry name" value="CYSTEINE-RICH RECEPTOR-LIKE PROTEIN KINASE 29"/>
    <property type="match status" value="1"/>
</dbReference>
<keyword evidence="2" id="KW-0723">Serine/threonine-protein kinase</keyword>
<keyword evidence="3" id="KW-0808">Transferase</keyword>
<dbReference type="PROSITE" id="PS50011">
    <property type="entry name" value="PROTEIN_KINASE_DOM"/>
    <property type="match status" value="1"/>
</dbReference>
<evidence type="ECO:0000256" key="13">
    <source>
        <dbReference type="SAM" id="MobiDB-lite"/>
    </source>
</evidence>
<dbReference type="Proteomes" id="UP001420932">
    <property type="component" value="Unassembled WGS sequence"/>
</dbReference>
<dbReference type="InterPro" id="IPR011009">
    <property type="entry name" value="Kinase-like_dom_sf"/>
</dbReference>
<dbReference type="InterPro" id="IPR038408">
    <property type="entry name" value="GNK2_sf"/>
</dbReference>
<dbReference type="AlphaFoldDB" id="A0AAP0HPU4"/>
<name>A0AAP0HPU4_9MAGN</name>
<evidence type="ECO:0000256" key="5">
    <source>
        <dbReference type="ARBA" id="ARBA00022729"/>
    </source>
</evidence>
<protein>
    <submittedName>
        <fullName evidence="16">Uncharacterized protein</fullName>
    </submittedName>
</protein>
<dbReference type="PANTHER" id="PTHR27002">
    <property type="entry name" value="RECEPTOR-LIKE SERINE/THREONINE-PROTEIN KINASE SD1-8"/>
    <property type="match status" value="1"/>
</dbReference>
<dbReference type="CDD" id="cd23509">
    <property type="entry name" value="Gnk2-like"/>
    <property type="match status" value="1"/>
</dbReference>
<evidence type="ECO:0000256" key="2">
    <source>
        <dbReference type="ARBA" id="ARBA00022527"/>
    </source>
</evidence>
<proteinExistence type="predicted"/>
<dbReference type="Gene3D" id="3.30.200.20">
    <property type="entry name" value="Phosphorylase Kinase, domain 1"/>
    <property type="match status" value="1"/>
</dbReference>
<dbReference type="Pfam" id="PF01657">
    <property type="entry name" value="Stress-antifung"/>
    <property type="match status" value="1"/>
</dbReference>
<keyword evidence="10" id="KW-1133">Transmembrane helix</keyword>
<sequence>MNTLADEASTSNGSSSRPHLFYTKVVNFNSFQKIYGLVQCTPDITPGECGVCLRSGIRWIPTMCDGTSGGKQLQPSCYLQYDVYPFYQLKENLSPVSPSPQSTKPNPSPISPSPKHPEPSCHPKNQDVEVNITTAESLQFDFENVRAATDDFSIANKLGEGGFGPVYKGRLSDGRSVAVKRLSRDSVQGDEEFKNEVMLVAKLQHRNLVRLLGFCFEGQERLLIYEFVPNASLDRFIFGLLIFLTK</sequence>
<dbReference type="Pfam" id="PF07714">
    <property type="entry name" value="PK_Tyr_Ser-Thr"/>
    <property type="match status" value="1"/>
</dbReference>
<evidence type="ECO:0000256" key="1">
    <source>
        <dbReference type="ARBA" id="ARBA00004167"/>
    </source>
</evidence>
<gene>
    <name evidence="16" type="ORF">Syun_027057</name>
</gene>
<reference evidence="16 17" key="1">
    <citation type="submission" date="2024-01" db="EMBL/GenBank/DDBJ databases">
        <title>Genome assemblies of Stephania.</title>
        <authorList>
            <person name="Yang L."/>
        </authorList>
    </citation>
    <scope>NUCLEOTIDE SEQUENCE [LARGE SCALE GENOMIC DNA]</scope>
    <source>
        <strain evidence="16">YNDBR</strain>
        <tissue evidence="16">Leaf</tissue>
    </source>
</reference>
<evidence type="ECO:0000256" key="4">
    <source>
        <dbReference type="ARBA" id="ARBA00022692"/>
    </source>
</evidence>
<keyword evidence="11" id="KW-0472">Membrane</keyword>
<dbReference type="FunFam" id="3.30.200.20:FF:000142">
    <property type="entry name" value="Cysteine-rich receptor-like protein kinase 10"/>
    <property type="match status" value="1"/>
</dbReference>
<keyword evidence="7" id="KW-0547">Nucleotide-binding</keyword>
<keyword evidence="17" id="KW-1185">Reference proteome</keyword>
<dbReference type="GO" id="GO:0005524">
    <property type="term" value="F:ATP binding"/>
    <property type="evidence" value="ECO:0007669"/>
    <property type="project" value="UniProtKB-KW"/>
</dbReference>
<keyword evidence="8" id="KW-0418">Kinase</keyword>
<evidence type="ECO:0000313" key="17">
    <source>
        <dbReference type="Proteomes" id="UP001420932"/>
    </source>
</evidence>
<feature type="region of interest" description="Disordered" evidence="13">
    <location>
        <begin position="94"/>
        <end position="125"/>
    </location>
</feature>
<evidence type="ECO:0000256" key="10">
    <source>
        <dbReference type="ARBA" id="ARBA00022989"/>
    </source>
</evidence>
<dbReference type="Gene3D" id="3.30.430.20">
    <property type="entry name" value="Gnk2 domain, C-X8-C-X2-C motif"/>
    <property type="match status" value="1"/>
</dbReference>
<dbReference type="GO" id="GO:0004674">
    <property type="term" value="F:protein serine/threonine kinase activity"/>
    <property type="evidence" value="ECO:0007669"/>
    <property type="project" value="UniProtKB-KW"/>
</dbReference>
<evidence type="ECO:0000256" key="11">
    <source>
        <dbReference type="ARBA" id="ARBA00023136"/>
    </source>
</evidence>
<feature type="domain" description="Protein kinase" evidence="14">
    <location>
        <begin position="152"/>
        <end position="246"/>
    </location>
</feature>
<comment type="caution">
    <text evidence="16">The sequence shown here is derived from an EMBL/GenBank/DDBJ whole genome shotgun (WGS) entry which is preliminary data.</text>
</comment>
<evidence type="ECO:0000256" key="3">
    <source>
        <dbReference type="ARBA" id="ARBA00022679"/>
    </source>
</evidence>
<dbReference type="InterPro" id="IPR002902">
    <property type="entry name" value="GNK2"/>
</dbReference>
<organism evidence="16 17">
    <name type="scientific">Stephania yunnanensis</name>
    <dbReference type="NCBI Taxonomy" id="152371"/>
    <lineage>
        <taxon>Eukaryota</taxon>
        <taxon>Viridiplantae</taxon>
        <taxon>Streptophyta</taxon>
        <taxon>Embryophyta</taxon>
        <taxon>Tracheophyta</taxon>
        <taxon>Spermatophyta</taxon>
        <taxon>Magnoliopsida</taxon>
        <taxon>Ranunculales</taxon>
        <taxon>Menispermaceae</taxon>
        <taxon>Menispermoideae</taxon>
        <taxon>Cissampelideae</taxon>
        <taxon>Stephania</taxon>
    </lineage>
</organism>
<comment type="subcellular location">
    <subcellularLocation>
        <location evidence="1">Membrane</location>
        <topology evidence="1">Single-pass membrane protein</topology>
    </subcellularLocation>
</comment>
<dbReference type="InterPro" id="IPR000719">
    <property type="entry name" value="Prot_kinase_dom"/>
</dbReference>
<evidence type="ECO:0000259" key="14">
    <source>
        <dbReference type="PROSITE" id="PS50011"/>
    </source>
</evidence>
<dbReference type="GO" id="GO:0005886">
    <property type="term" value="C:plasma membrane"/>
    <property type="evidence" value="ECO:0007669"/>
    <property type="project" value="TreeGrafter"/>
</dbReference>
<evidence type="ECO:0000256" key="8">
    <source>
        <dbReference type="ARBA" id="ARBA00022777"/>
    </source>
</evidence>
<evidence type="ECO:0000313" key="16">
    <source>
        <dbReference type="EMBL" id="KAK9092146.1"/>
    </source>
</evidence>
<feature type="compositionally biased region" description="Basic and acidic residues" evidence="13">
    <location>
        <begin position="115"/>
        <end position="125"/>
    </location>
</feature>
<dbReference type="EMBL" id="JBBNAF010000012">
    <property type="protein sequence ID" value="KAK9092146.1"/>
    <property type="molecule type" value="Genomic_DNA"/>
</dbReference>
<keyword evidence="6" id="KW-0677">Repeat</keyword>
<keyword evidence="12" id="KW-0325">Glycoprotein</keyword>
<evidence type="ECO:0000256" key="7">
    <source>
        <dbReference type="ARBA" id="ARBA00022741"/>
    </source>
</evidence>
<feature type="domain" description="Gnk2-homologous" evidence="15">
    <location>
        <begin position="1"/>
        <end position="86"/>
    </location>
</feature>
<evidence type="ECO:0000256" key="6">
    <source>
        <dbReference type="ARBA" id="ARBA00022737"/>
    </source>
</evidence>
<accession>A0AAP0HPU4</accession>
<keyword evidence="4" id="KW-0812">Transmembrane</keyword>
<evidence type="ECO:0000256" key="9">
    <source>
        <dbReference type="ARBA" id="ARBA00022840"/>
    </source>
</evidence>
<keyword evidence="5" id="KW-0732">Signal</keyword>
<dbReference type="InterPro" id="IPR001245">
    <property type="entry name" value="Ser-Thr/Tyr_kinase_cat_dom"/>
</dbReference>
<evidence type="ECO:0000259" key="15">
    <source>
        <dbReference type="PROSITE" id="PS51473"/>
    </source>
</evidence>